<sequence>MKKMSNPTDDWYQFKLKYIKLTDDDKEVCEEYGDNVTAGELDNNEMMIKSCPSSSEKRHAIIKYIPKPVPPKMPIRTVTPDTDVPQKAKRNNSSQKISSGYTQTSSIHGGYSGLTALSTAHIPKPFLSTTTSSTCDDFSIRKPTLNSQTTTSMLESSFTNVSTNSPAVISQSYVNYNRRDSVCARDELISSKNLEDNGFQHIVLRRLAQITLQMSEISKKLDAVSGTRMKDVEEEILIQFDDIDALYEFDRKLGADKRVFKKFVNQLSSIGGNNGKKSVANMINRLMTNRLQSKFNLVGSKGKVTVKLPMENLNVYKAIIKSIKRCEPKATDKETRSFIASCLKYAPYRLNGGKRKSCNHEIENDEVHKSDEEINQGDDECEVECDVASNKSGSSSEK</sequence>
<proteinExistence type="predicted"/>
<dbReference type="InterPro" id="IPR032071">
    <property type="entry name" value="DUF4806"/>
</dbReference>
<keyword evidence="3" id="KW-1185">Reference proteome</keyword>
<evidence type="ECO:0000313" key="7">
    <source>
        <dbReference type="RefSeq" id="XP_065676659.1"/>
    </source>
</evidence>
<gene>
    <name evidence="4 5 6 7" type="primary">LOC136092402</name>
</gene>
<protein>
    <submittedName>
        <fullName evidence="4 5">Uncharacterized protein LOC136092402 isoform X1</fullName>
    </submittedName>
</protein>
<feature type="region of interest" description="Disordered" evidence="1">
    <location>
        <begin position="71"/>
        <end position="103"/>
    </location>
</feature>
<reference evidence="4 5" key="1">
    <citation type="submission" date="2025-05" db="UniProtKB">
        <authorList>
            <consortium name="RefSeq"/>
        </authorList>
    </citation>
    <scope>IDENTIFICATION</scope>
</reference>
<dbReference type="PANTHER" id="PTHR34153:SF2">
    <property type="entry name" value="SI:CH211-262H13.3-RELATED"/>
    <property type="match status" value="1"/>
</dbReference>
<feature type="domain" description="DUF4806" evidence="2">
    <location>
        <begin position="242"/>
        <end position="315"/>
    </location>
</feature>
<name>A0ABM4DQ04_HYDVU</name>
<organism evidence="3 7">
    <name type="scientific">Hydra vulgaris</name>
    <name type="common">Hydra</name>
    <name type="synonym">Hydra attenuata</name>
    <dbReference type="NCBI Taxonomy" id="6087"/>
    <lineage>
        <taxon>Eukaryota</taxon>
        <taxon>Metazoa</taxon>
        <taxon>Cnidaria</taxon>
        <taxon>Hydrozoa</taxon>
        <taxon>Hydroidolina</taxon>
        <taxon>Anthoathecata</taxon>
        <taxon>Aplanulata</taxon>
        <taxon>Hydridae</taxon>
        <taxon>Hydra</taxon>
    </lineage>
</organism>
<evidence type="ECO:0000313" key="4">
    <source>
        <dbReference type="RefSeq" id="XP_065676656.1"/>
    </source>
</evidence>
<feature type="region of interest" description="Disordered" evidence="1">
    <location>
        <begin position="367"/>
        <end position="398"/>
    </location>
</feature>
<dbReference type="GeneID" id="136092402"/>
<dbReference type="PANTHER" id="PTHR34153">
    <property type="entry name" value="SI:CH211-262H13.3-RELATED-RELATED"/>
    <property type="match status" value="1"/>
</dbReference>
<accession>A0ABM4DQ04</accession>
<evidence type="ECO:0000259" key="2">
    <source>
        <dbReference type="Pfam" id="PF16064"/>
    </source>
</evidence>
<dbReference type="RefSeq" id="XP_065676656.1">
    <property type="nucleotide sequence ID" value="XM_065820584.1"/>
</dbReference>
<evidence type="ECO:0000313" key="3">
    <source>
        <dbReference type="Proteomes" id="UP001652625"/>
    </source>
</evidence>
<dbReference type="RefSeq" id="XP_065676657.1">
    <property type="nucleotide sequence ID" value="XM_065820585.1"/>
</dbReference>
<feature type="compositionally biased region" description="Polar residues" evidence="1">
    <location>
        <begin position="91"/>
        <end position="103"/>
    </location>
</feature>
<evidence type="ECO:0000256" key="1">
    <source>
        <dbReference type="SAM" id="MobiDB-lite"/>
    </source>
</evidence>
<feature type="compositionally biased region" description="Acidic residues" evidence="1">
    <location>
        <begin position="373"/>
        <end position="385"/>
    </location>
</feature>
<dbReference type="RefSeq" id="XP_065676658.1">
    <property type="nucleotide sequence ID" value="XM_065820586.1"/>
</dbReference>
<evidence type="ECO:0000313" key="6">
    <source>
        <dbReference type="RefSeq" id="XP_065676658.1"/>
    </source>
</evidence>
<dbReference type="Pfam" id="PF16064">
    <property type="entry name" value="DUF4806"/>
    <property type="match status" value="1"/>
</dbReference>
<dbReference type="Proteomes" id="UP001652625">
    <property type="component" value="Chromosome 15"/>
</dbReference>
<dbReference type="RefSeq" id="XP_065676659.1">
    <property type="nucleotide sequence ID" value="XM_065820587.1"/>
</dbReference>
<feature type="compositionally biased region" description="Polar residues" evidence="1">
    <location>
        <begin position="389"/>
        <end position="398"/>
    </location>
</feature>
<evidence type="ECO:0000313" key="5">
    <source>
        <dbReference type="RefSeq" id="XP_065676657.1"/>
    </source>
</evidence>